<sequence>MLKKVAFILCLFVSMQVFGWGMTGHRVVGYVAEQHLSKKAKKRITEILDGESLATVSNWMDDIKSDHAYDHTHNWHWVTIPNGKTYEETEKNPDGDVISTIERIITDLKKGGLPKEKEAEGIKMLAHLIGDIHQPLHVGTGEDMGGNQVKLKWFWESSNLHSVWDSGMIDSENYSYTELGDVVNHASKEEIKEWQSSSVRDWAYESMSLRNQVYNLPETKDINYEYRYKNWRTVKERLKRAGIRLAGVLNDIYG</sequence>
<dbReference type="GO" id="GO:0016788">
    <property type="term" value="F:hydrolase activity, acting on ester bonds"/>
    <property type="evidence" value="ECO:0007669"/>
    <property type="project" value="InterPro"/>
</dbReference>
<dbReference type="Pfam" id="PF02265">
    <property type="entry name" value="S1-P1_nuclease"/>
    <property type="match status" value="1"/>
</dbReference>
<keyword evidence="6" id="KW-0325">Glycoprotein</keyword>
<gene>
    <name evidence="7" type="ORF">JL102_09875</name>
</gene>
<dbReference type="GO" id="GO:0046872">
    <property type="term" value="F:metal ion binding"/>
    <property type="evidence" value="ECO:0007669"/>
    <property type="project" value="UniProtKB-KW"/>
</dbReference>
<dbReference type="Gene3D" id="1.10.575.10">
    <property type="entry name" value="P1 Nuclease"/>
    <property type="match status" value="1"/>
</dbReference>
<dbReference type="GO" id="GO:0006308">
    <property type="term" value="P:DNA catabolic process"/>
    <property type="evidence" value="ECO:0007669"/>
    <property type="project" value="InterPro"/>
</dbReference>
<protein>
    <submittedName>
        <fullName evidence="7">S1/P1 nuclease</fullName>
    </submittedName>
</protein>
<name>A0A937JYH8_9BACT</name>
<evidence type="ECO:0000256" key="2">
    <source>
        <dbReference type="ARBA" id="ARBA00022723"/>
    </source>
</evidence>
<evidence type="ECO:0000256" key="5">
    <source>
        <dbReference type="ARBA" id="ARBA00023157"/>
    </source>
</evidence>
<keyword evidence="5" id="KW-1015">Disulfide bond</keyword>
<comment type="caution">
    <text evidence="7">The sequence shown here is derived from an EMBL/GenBank/DDBJ whole genome shotgun (WGS) entry which is preliminary data.</text>
</comment>
<dbReference type="SUPFAM" id="SSF48537">
    <property type="entry name" value="Phospholipase C/P1 nuclease"/>
    <property type="match status" value="1"/>
</dbReference>
<dbReference type="CDD" id="cd11010">
    <property type="entry name" value="S1-P1_nuclease"/>
    <property type="match status" value="1"/>
</dbReference>
<reference evidence="7" key="1">
    <citation type="submission" date="2021-01" db="EMBL/GenBank/DDBJ databases">
        <title>Fulvivirga kasyanovii gen. nov., sp nov., a novel member of the phylum Bacteroidetes isolated from seawater in a mussel farm.</title>
        <authorList>
            <person name="Zhao L.-H."/>
            <person name="Wang Z.-J."/>
        </authorList>
    </citation>
    <scope>NUCLEOTIDE SEQUENCE</scope>
    <source>
        <strain evidence="7">2943</strain>
    </source>
</reference>
<keyword evidence="1" id="KW-0540">Nuclease</keyword>
<dbReference type="InterPro" id="IPR008947">
    <property type="entry name" value="PLipase_C/P1_nuclease_dom_sf"/>
</dbReference>
<dbReference type="PANTHER" id="PTHR33146:SF26">
    <property type="entry name" value="ENDONUCLEASE 4"/>
    <property type="match status" value="1"/>
</dbReference>
<keyword evidence="2" id="KW-0479">Metal-binding</keyword>
<dbReference type="EMBL" id="JAESIY010000005">
    <property type="protein sequence ID" value="MBL3656438.1"/>
    <property type="molecule type" value="Genomic_DNA"/>
</dbReference>
<evidence type="ECO:0000256" key="4">
    <source>
        <dbReference type="ARBA" id="ARBA00022801"/>
    </source>
</evidence>
<keyword evidence="4" id="KW-0378">Hydrolase</keyword>
<dbReference type="GO" id="GO:0003676">
    <property type="term" value="F:nucleic acid binding"/>
    <property type="evidence" value="ECO:0007669"/>
    <property type="project" value="InterPro"/>
</dbReference>
<dbReference type="InterPro" id="IPR003154">
    <property type="entry name" value="S1/P1nuclease"/>
</dbReference>
<dbReference type="RefSeq" id="WP_202244235.1">
    <property type="nucleotide sequence ID" value="NZ_JAESIY010000005.1"/>
</dbReference>
<dbReference type="PANTHER" id="PTHR33146">
    <property type="entry name" value="ENDONUCLEASE 4"/>
    <property type="match status" value="1"/>
</dbReference>
<keyword evidence="3" id="KW-0255">Endonuclease</keyword>
<proteinExistence type="predicted"/>
<organism evidence="7 8">
    <name type="scientific">Fulvivirga sediminis</name>
    <dbReference type="NCBI Taxonomy" id="2803949"/>
    <lineage>
        <taxon>Bacteria</taxon>
        <taxon>Pseudomonadati</taxon>
        <taxon>Bacteroidota</taxon>
        <taxon>Cytophagia</taxon>
        <taxon>Cytophagales</taxon>
        <taxon>Fulvivirgaceae</taxon>
        <taxon>Fulvivirga</taxon>
    </lineage>
</organism>
<dbReference type="GO" id="GO:0004519">
    <property type="term" value="F:endonuclease activity"/>
    <property type="evidence" value="ECO:0007669"/>
    <property type="project" value="UniProtKB-KW"/>
</dbReference>
<evidence type="ECO:0000313" key="8">
    <source>
        <dbReference type="Proteomes" id="UP000659388"/>
    </source>
</evidence>
<dbReference type="AlphaFoldDB" id="A0A937JYH8"/>
<dbReference type="Proteomes" id="UP000659388">
    <property type="component" value="Unassembled WGS sequence"/>
</dbReference>
<keyword evidence="8" id="KW-1185">Reference proteome</keyword>
<evidence type="ECO:0000256" key="1">
    <source>
        <dbReference type="ARBA" id="ARBA00022722"/>
    </source>
</evidence>
<evidence type="ECO:0000313" key="7">
    <source>
        <dbReference type="EMBL" id="MBL3656438.1"/>
    </source>
</evidence>
<evidence type="ECO:0000256" key="3">
    <source>
        <dbReference type="ARBA" id="ARBA00022759"/>
    </source>
</evidence>
<evidence type="ECO:0000256" key="6">
    <source>
        <dbReference type="ARBA" id="ARBA00023180"/>
    </source>
</evidence>
<accession>A0A937JYH8</accession>